<gene>
    <name evidence="2" type="ORF">GSOID_T00011949001</name>
</gene>
<evidence type="ECO:0000313" key="3">
    <source>
        <dbReference type="Proteomes" id="UP000001307"/>
    </source>
</evidence>
<dbReference type="Proteomes" id="UP000001307">
    <property type="component" value="Unassembled WGS sequence"/>
</dbReference>
<feature type="region of interest" description="Disordered" evidence="1">
    <location>
        <begin position="70"/>
        <end position="109"/>
    </location>
</feature>
<dbReference type="AlphaFoldDB" id="E4WYE6"/>
<reference evidence="2" key="1">
    <citation type="journal article" date="2010" name="Science">
        <title>Plasticity of animal genome architecture unmasked by rapid evolution of a pelagic tunicate.</title>
        <authorList>
            <person name="Denoeud F."/>
            <person name="Henriet S."/>
            <person name="Mungpakdee S."/>
            <person name="Aury J.M."/>
            <person name="Da Silva C."/>
            <person name="Brinkmann H."/>
            <person name="Mikhaleva J."/>
            <person name="Olsen L.C."/>
            <person name="Jubin C."/>
            <person name="Canestro C."/>
            <person name="Bouquet J.M."/>
            <person name="Danks G."/>
            <person name="Poulain J."/>
            <person name="Campsteijn C."/>
            <person name="Adamski M."/>
            <person name="Cross I."/>
            <person name="Yadetie F."/>
            <person name="Muffato M."/>
            <person name="Louis A."/>
            <person name="Butcher S."/>
            <person name="Tsagkogeorga G."/>
            <person name="Konrad A."/>
            <person name="Singh S."/>
            <person name="Jensen M.F."/>
            <person name="Cong E.H."/>
            <person name="Eikeseth-Otteraa H."/>
            <person name="Noel B."/>
            <person name="Anthouard V."/>
            <person name="Porcel B.M."/>
            <person name="Kachouri-Lafond R."/>
            <person name="Nishino A."/>
            <person name="Ugolini M."/>
            <person name="Chourrout P."/>
            <person name="Nishida H."/>
            <person name="Aasland R."/>
            <person name="Huzurbazar S."/>
            <person name="Westhof E."/>
            <person name="Delsuc F."/>
            <person name="Lehrach H."/>
            <person name="Reinhardt R."/>
            <person name="Weissenbach J."/>
            <person name="Roy S.W."/>
            <person name="Artiguenave F."/>
            <person name="Postlethwait J.H."/>
            <person name="Manak J.R."/>
            <person name="Thompson E.M."/>
            <person name="Jaillon O."/>
            <person name="Du Pasquier L."/>
            <person name="Boudinot P."/>
            <person name="Liberles D.A."/>
            <person name="Volff J.N."/>
            <person name="Philippe H."/>
            <person name="Lenhard B."/>
            <person name="Roest Crollius H."/>
            <person name="Wincker P."/>
            <person name="Chourrout D."/>
        </authorList>
    </citation>
    <scope>NUCLEOTIDE SEQUENCE [LARGE SCALE GENOMIC DNA]</scope>
</reference>
<evidence type="ECO:0000313" key="2">
    <source>
        <dbReference type="EMBL" id="CBY22390.1"/>
    </source>
</evidence>
<sequence>MIILRQIPRAQFRLEQHQKSASPPAQALTDSDNEIPSIIAKQEIQEEEPMALNLSIINIIKHARTISSANYSESDYEDRSPNPDYPSPDNFVFYPESPEGLRSNDNSPRTSVISRFKRIKLAQKTTRGRWKRDCISHLCRNL</sequence>
<protein>
    <submittedName>
        <fullName evidence="2">Uncharacterized protein</fullName>
    </submittedName>
</protein>
<accession>E4WYE6</accession>
<dbReference type="EMBL" id="FN653018">
    <property type="protein sequence ID" value="CBY22390.1"/>
    <property type="molecule type" value="Genomic_DNA"/>
</dbReference>
<dbReference type="InParanoid" id="E4WYE6"/>
<proteinExistence type="predicted"/>
<keyword evidence="3" id="KW-1185">Reference proteome</keyword>
<evidence type="ECO:0000256" key="1">
    <source>
        <dbReference type="SAM" id="MobiDB-lite"/>
    </source>
</evidence>
<organism evidence="2">
    <name type="scientific">Oikopleura dioica</name>
    <name type="common">Tunicate</name>
    <dbReference type="NCBI Taxonomy" id="34765"/>
    <lineage>
        <taxon>Eukaryota</taxon>
        <taxon>Metazoa</taxon>
        <taxon>Chordata</taxon>
        <taxon>Tunicata</taxon>
        <taxon>Appendicularia</taxon>
        <taxon>Copelata</taxon>
        <taxon>Oikopleuridae</taxon>
        <taxon>Oikopleura</taxon>
    </lineage>
</organism>
<name>E4WYE6_OIKDI</name>